<feature type="compositionally biased region" description="Low complexity" evidence="1">
    <location>
        <begin position="179"/>
        <end position="224"/>
    </location>
</feature>
<dbReference type="AlphaFoldDB" id="A0A4U6T7H3"/>
<feature type="compositionally biased region" description="Low complexity" evidence="1">
    <location>
        <begin position="118"/>
        <end position="127"/>
    </location>
</feature>
<organism evidence="2 3">
    <name type="scientific">Setaria viridis</name>
    <name type="common">Green bristlegrass</name>
    <name type="synonym">Setaria italica subsp. viridis</name>
    <dbReference type="NCBI Taxonomy" id="4556"/>
    <lineage>
        <taxon>Eukaryota</taxon>
        <taxon>Viridiplantae</taxon>
        <taxon>Streptophyta</taxon>
        <taxon>Embryophyta</taxon>
        <taxon>Tracheophyta</taxon>
        <taxon>Spermatophyta</taxon>
        <taxon>Magnoliopsida</taxon>
        <taxon>Liliopsida</taxon>
        <taxon>Poales</taxon>
        <taxon>Poaceae</taxon>
        <taxon>PACMAD clade</taxon>
        <taxon>Panicoideae</taxon>
        <taxon>Panicodae</taxon>
        <taxon>Paniceae</taxon>
        <taxon>Cenchrinae</taxon>
        <taxon>Setaria</taxon>
    </lineage>
</organism>
<feature type="region of interest" description="Disordered" evidence="1">
    <location>
        <begin position="103"/>
        <end position="127"/>
    </location>
</feature>
<sequence length="336" mass="34136">MIFKSTWVPRLINKKERKQPIRSYPPPMNPDERWPCSGLLCSFCISHQAPTGGGPPARRPPCAVAAAPTPREAAPTTTPPPLPPAQLCWLRPSRATAVAPAPTRSRANGHFAPSRMHAPATKAAAADPALRRGCGDGRYATSCTTAVVPATTRDGCGTSAPTAPSPRRRSYAAGSNSLARRPSSRRGSGTRAPRRAPAGCPAASGPVAASAWSAARRGPEPAAGTRGGAGAGLPAYTPRRGALRVRPAASDGDEAGCGAAAPGRGSGASGGGRRPAQCGATPASSGKVAASSCDGERGIRRGRPRPGAARRARPGGRGGVDGRADPRGWVPYVTRG</sequence>
<feature type="region of interest" description="Disordered" evidence="1">
    <location>
        <begin position="52"/>
        <end position="81"/>
    </location>
</feature>
<proteinExistence type="predicted"/>
<reference evidence="2" key="1">
    <citation type="submission" date="2019-03" db="EMBL/GenBank/DDBJ databases">
        <title>WGS assembly of Setaria viridis.</title>
        <authorList>
            <person name="Huang P."/>
            <person name="Jenkins J."/>
            <person name="Grimwood J."/>
            <person name="Barry K."/>
            <person name="Healey A."/>
            <person name="Mamidi S."/>
            <person name="Sreedasyam A."/>
            <person name="Shu S."/>
            <person name="Feldman M."/>
            <person name="Wu J."/>
            <person name="Yu Y."/>
            <person name="Chen C."/>
            <person name="Johnson J."/>
            <person name="Rokhsar D."/>
            <person name="Baxter I."/>
            <person name="Schmutz J."/>
            <person name="Brutnell T."/>
            <person name="Kellogg E."/>
        </authorList>
    </citation>
    <scope>NUCLEOTIDE SEQUENCE [LARGE SCALE GENOMIC DNA]</scope>
</reference>
<evidence type="ECO:0000313" key="2">
    <source>
        <dbReference type="EMBL" id="TKV92916.1"/>
    </source>
</evidence>
<evidence type="ECO:0000256" key="1">
    <source>
        <dbReference type="SAM" id="MobiDB-lite"/>
    </source>
</evidence>
<keyword evidence="3" id="KW-1185">Reference proteome</keyword>
<dbReference type="Proteomes" id="UP000298652">
    <property type="component" value="Chromosome 9"/>
</dbReference>
<feature type="compositionally biased region" description="Basic residues" evidence="1">
    <location>
        <begin position="300"/>
        <end position="314"/>
    </location>
</feature>
<gene>
    <name evidence="2" type="ORF">SEVIR_9G192450v2</name>
</gene>
<feature type="compositionally biased region" description="Low complexity" evidence="1">
    <location>
        <begin position="60"/>
        <end position="76"/>
    </location>
</feature>
<feature type="compositionally biased region" description="Gly residues" evidence="1">
    <location>
        <begin position="264"/>
        <end position="273"/>
    </location>
</feature>
<protein>
    <submittedName>
        <fullName evidence="2">Uncharacterized protein</fullName>
    </submittedName>
</protein>
<dbReference type="Gramene" id="TKV92916">
    <property type="protein sequence ID" value="TKV92916"/>
    <property type="gene ID" value="SEVIR_9G192450v2"/>
</dbReference>
<accession>A0A4U6T7H3</accession>
<name>A0A4U6T7H3_SETVI</name>
<evidence type="ECO:0000313" key="3">
    <source>
        <dbReference type="Proteomes" id="UP000298652"/>
    </source>
</evidence>
<dbReference type="EMBL" id="CM016560">
    <property type="protein sequence ID" value="TKV92916.1"/>
    <property type="molecule type" value="Genomic_DNA"/>
</dbReference>
<feature type="region of interest" description="Disordered" evidence="1">
    <location>
        <begin position="150"/>
        <end position="336"/>
    </location>
</feature>